<feature type="region of interest" description="Disordered" evidence="1">
    <location>
        <begin position="352"/>
        <end position="622"/>
    </location>
</feature>
<protein>
    <submittedName>
        <fullName evidence="2">Uncharacterized protein</fullName>
    </submittedName>
</protein>
<keyword evidence="3" id="KW-1185">Reference proteome</keyword>
<feature type="region of interest" description="Disordered" evidence="1">
    <location>
        <begin position="789"/>
        <end position="852"/>
    </location>
</feature>
<feature type="compositionally biased region" description="Low complexity" evidence="1">
    <location>
        <begin position="1366"/>
        <end position="1377"/>
    </location>
</feature>
<feature type="compositionally biased region" description="Polar residues" evidence="1">
    <location>
        <begin position="1118"/>
        <end position="1131"/>
    </location>
</feature>
<feature type="compositionally biased region" description="Basic and acidic residues" evidence="1">
    <location>
        <begin position="193"/>
        <end position="215"/>
    </location>
</feature>
<feature type="region of interest" description="Disordered" evidence="1">
    <location>
        <begin position="178"/>
        <end position="335"/>
    </location>
</feature>
<evidence type="ECO:0000313" key="2">
    <source>
        <dbReference type="EMBL" id="KAK0425952.1"/>
    </source>
</evidence>
<feature type="compositionally biased region" description="Basic and acidic residues" evidence="1">
    <location>
        <begin position="366"/>
        <end position="387"/>
    </location>
</feature>
<feature type="region of interest" description="Disordered" evidence="1">
    <location>
        <begin position="112"/>
        <end position="166"/>
    </location>
</feature>
<feature type="compositionally biased region" description="Polar residues" evidence="1">
    <location>
        <begin position="404"/>
        <end position="414"/>
    </location>
</feature>
<feature type="region of interest" description="Disordered" evidence="1">
    <location>
        <begin position="1326"/>
        <end position="1425"/>
    </location>
</feature>
<feature type="compositionally biased region" description="Basic and acidic residues" evidence="1">
    <location>
        <begin position="1062"/>
        <end position="1074"/>
    </location>
</feature>
<feature type="compositionally biased region" description="Basic and acidic residues" evidence="1">
    <location>
        <begin position="1326"/>
        <end position="1337"/>
    </location>
</feature>
<feature type="compositionally biased region" description="Acidic residues" evidence="1">
    <location>
        <begin position="587"/>
        <end position="622"/>
    </location>
</feature>
<feature type="compositionally biased region" description="Polar residues" evidence="1">
    <location>
        <begin position="1410"/>
        <end position="1424"/>
    </location>
</feature>
<feature type="compositionally biased region" description="Polar residues" evidence="1">
    <location>
        <begin position="178"/>
        <end position="190"/>
    </location>
</feature>
<feature type="compositionally biased region" description="Polar residues" evidence="1">
    <location>
        <begin position="238"/>
        <end position="256"/>
    </location>
</feature>
<feature type="compositionally biased region" description="Basic and acidic residues" evidence="1">
    <location>
        <begin position="1157"/>
        <end position="1169"/>
    </location>
</feature>
<accession>A0AA39IMF9</accession>
<dbReference type="Proteomes" id="UP001175271">
    <property type="component" value="Unassembled WGS sequence"/>
</dbReference>
<sequence length="1625" mass="179245">MYSYRSGSVGPSPVPSSSSYRSPALSYRYSISTPSASATFRASSVDPYRSSGTLRRYPSSSNMYKGSSSSNYGMSSSFHNDFSTRSNISSSNRYGSIDRLSSYRPSAMSVSLTTSVPSTSSRPSSSFSTRRTTSYGSSLPYSSTFDRSSGYSSGSRSTYTPTSSASYPRVRFEYRSKTPTSLGATASTSEYGRLGRRDRDYKSMSRFDRERSKESPEEDVEATFQKLYNRYVKDATESPESSGASAPTTRESSRGSPGTPRPIRKFVSHSEAEYSCEDDESSEEESDDGGFLAPRTGAKEATPCASAEKEPTPVETAPEAVPETTHEEKKEVSAAGAFAEKFKDLQLNPVQVEARKLKSPTSALERAMRLERILNPEPKKSEPERKARSASPNPTAPVTKLPSRPSTPSGTASLSPAAKGQNRSPSPMSSKSPSPSPTITLTPPPRAMKTRTPSRDNSVSSVNTVISVTPAKPESPRPSRRTARRDRTMEQLCAKLEPLLKAQKEAEASSEASTEESPEATPKTSVTRPPPLLLVTQASMPSTPSPLSTTANIRREMSSSEEEESVEETEVDVGVEKAAEEKNPEVESAEEESESEDDEDEETEFDEETDFDDEEMGEDSYLELDSDSDMEYCINETFKLPQSSVFPRGDLYPVASSVGRSRSGSDYDSDFEISFDFKDFSDSRNDSRNRVADSLAVPPPIFTASVSYDGMDSDWGSAKDESASDYDEFYDSDEDRSRRRTFSARPGSSGLGVYLSPASFSSDEDYDGKHFHDTVAVGCTVKLVDRMAQRGSDSDYSDSEYFDSEYDEDEEEYYDEDEEEEEEDEDEMMSCDDEAEDEEEYGSYDDEEEEPDISFNLSTVLKTPLVTVEEQAEEMESEEVGDFDEEVAFDVAEAFSIAPSTDEGGPDAIREITYTKDQRLETAEERTERLRIEEKAKSECAISRTAKGVDEKAARRLQQPSHVAPSVADEDHTDAEERDFGARFETGTLEDLVFEQGESAVGVVPTFVRPLEEKTTLDRVAMFNERKPSTDFARKAVIQPTKLEKATVTQSTVKTAPTMVEKSPEPKVAEKKAADQTTAATVSPPKPVIVAAPAATAVEKKQTTVAKKSVEMKEEKASSNASHPLKSTTEASKPVAKVEPVKPEASNSKVTSLYEQKLAEKTRLEDKTAARKSILNMKEEEKRKAEQKKEELAKQKARTSGAVSAMRDRFKEPLEAEALSYKRSSRLAPNDEETRPRRVWKPIVKPEINDDFDKQMEELRAQMKSGSSKFQSQVKDLNKTVGATADEAKRQQMEDRHKATLADVGDVFAKADGDYRKWKEARDAEHLRELEEQEQKALRAKKTPQTTPAPTFASGPAAEPKRTVRKPATPKAPATKTTEPEKSSAATVKPLQPSTPSVLPVPTAAAKGPTTAQPSAIPSATTKAPVTLAPTVPNAVAKTAQPISQKPPSPASTATKPAQKLAENRVETKSPTPSKVLAEVNQADRRPSATGGVAAKIKAKASQDQEGRSLKKYARRKTEELMKFDDLPATKETRKRKHQPHRRNRFVRTPKDIDVLLGWDKENTFEKMEAMFAKAANDRVASKSKSTAKRKKLEHKKVWISDLQDIDKIYKSSELRDIQRSVEAY</sequence>
<feature type="region of interest" description="Disordered" evidence="1">
    <location>
        <begin position="1437"/>
        <end position="1515"/>
    </location>
</feature>
<feature type="region of interest" description="Disordered" evidence="1">
    <location>
        <begin position="1"/>
        <end position="21"/>
    </location>
</feature>
<feature type="compositionally biased region" description="Acidic residues" evidence="1">
    <location>
        <begin position="274"/>
        <end position="288"/>
    </location>
</feature>
<dbReference type="PANTHER" id="PTHR24216">
    <property type="entry name" value="PAXILLIN-RELATED"/>
    <property type="match status" value="1"/>
</dbReference>
<proteinExistence type="predicted"/>
<feature type="compositionally biased region" description="Low complexity" evidence="1">
    <location>
        <begin position="424"/>
        <end position="441"/>
    </location>
</feature>
<feature type="region of interest" description="Disordered" evidence="1">
    <location>
        <begin position="1048"/>
        <end position="1085"/>
    </location>
</feature>
<feature type="compositionally biased region" description="Basic and acidic residues" evidence="1">
    <location>
        <begin position="1177"/>
        <end position="1194"/>
    </location>
</feature>
<feature type="compositionally biased region" description="Acidic residues" evidence="1">
    <location>
        <begin position="723"/>
        <end position="734"/>
    </location>
</feature>
<feature type="compositionally biased region" description="Basic and acidic residues" evidence="1">
    <location>
        <begin position="1098"/>
        <end position="1117"/>
    </location>
</feature>
<comment type="caution">
    <text evidence="2">The sequence shown here is derived from an EMBL/GenBank/DDBJ whole genome shotgun (WGS) entry which is preliminary data.</text>
</comment>
<feature type="compositionally biased region" description="Basic and acidic residues" evidence="1">
    <location>
        <begin position="574"/>
        <end position="585"/>
    </location>
</feature>
<feature type="region of interest" description="Disordered" evidence="1">
    <location>
        <begin position="1097"/>
        <end position="1208"/>
    </location>
</feature>
<feature type="region of interest" description="Disordered" evidence="1">
    <location>
        <begin position="42"/>
        <end position="73"/>
    </location>
</feature>
<feature type="compositionally biased region" description="Low complexity" evidence="1">
    <location>
        <begin position="457"/>
        <end position="469"/>
    </location>
</feature>
<feature type="region of interest" description="Disordered" evidence="1">
    <location>
        <begin position="948"/>
        <end position="975"/>
    </location>
</feature>
<gene>
    <name evidence="2" type="ORF">QR680_009472</name>
</gene>
<feature type="compositionally biased region" description="Basic residues" evidence="1">
    <location>
        <begin position="1533"/>
        <end position="1543"/>
    </location>
</feature>
<evidence type="ECO:0000313" key="3">
    <source>
        <dbReference type="Proteomes" id="UP001175271"/>
    </source>
</evidence>
<evidence type="ECO:0000256" key="1">
    <source>
        <dbReference type="SAM" id="MobiDB-lite"/>
    </source>
</evidence>
<feature type="compositionally biased region" description="Low complexity" evidence="1">
    <location>
        <begin position="541"/>
        <end position="550"/>
    </location>
</feature>
<organism evidence="2 3">
    <name type="scientific">Steinernema hermaphroditum</name>
    <dbReference type="NCBI Taxonomy" id="289476"/>
    <lineage>
        <taxon>Eukaryota</taxon>
        <taxon>Metazoa</taxon>
        <taxon>Ecdysozoa</taxon>
        <taxon>Nematoda</taxon>
        <taxon>Chromadorea</taxon>
        <taxon>Rhabditida</taxon>
        <taxon>Tylenchina</taxon>
        <taxon>Panagrolaimomorpha</taxon>
        <taxon>Strongyloidoidea</taxon>
        <taxon>Steinernematidae</taxon>
        <taxon>Steinernema</taxon>
    </lineage>
</organism>
<feature type="region of interest" description="Disordered" evidence="1">
    <location>
        <begin position="709"/>
        <end position="759"/>
    </location>
</feature>
<feature type="compositionally biased region" description="Acidic residues" evidence="1">
    <location>
        <begin position="795"/>
        <end position="852"/>
    </location>
</feature>
<reference evidence="2" key="1">
    <citation type="submission" date="2023-06" db="EMBL/GenBank/DDBJ databases">
        <title>Genomic analysis of the entomopathogenic nematode Steinernema hermaphroditum.</title>
        <authorList>
            <person name="Schwarz E.M."/>
            <person name="Heppert J.K."/>
            <person name="Baniya A."/>
            <person name="Schwartz H.T."/>
            <person name="Tan C.-H."/>
            <person name="Antoshechkin I."/>
            <person name="Sternberg P.W."/>
            <person name="Goodrich-Blair H."/>
            <person name="Dillman A.R."/>
        </authorList>
    </citation>
    <scope>NUCLEOTIDE SEQUENCE</scope>
    <source>
        <strain evidence="2">PS9179</strain>
        <tissue evidence="2">Whole animal</tissue>
    </source>
</reference>
<feature type="region of interest" description="Disordered" evidence="1">
    <location>
        <begin position="1524"/>
        <end position="1543"/>
    </location>
</feature>
<feature type="compositionally biased region" description="Polar residues" evidence="1">
    <location>
        <begin position="1145"/>
        <end position="1154"/>
    </location>
</feature>
<dbReference type="EMBL" id="JAUCMV010000001">
    <property type="protein sequence ID" value="KAK0425952.1"/>
    <property type="molecule type" value="Genomic_DNA"/>
</dbReference>
<dbReference type="PANTHER" id="PTHR24216:SF65">
    <property type="entry name" value="PAXILLIN-LIKE PROTEIN 1"/>
    <property type="match status" value="1"/>
</dbReference>
<name>A0AA39IMF9_9BILA</name>
<feature type="compositionally biased region" description="Low complexity" evidence="1">
    <location>
        <begin position="59"/>
        <end position="73"/>
    </location>
</feature>
<feature type="compositionally biased region" description="Acidic residues" evidence="1">
    <location>
        <begin position="559"/>
        <end position="573"/>
    </location>
</feature>